<evidence type="ECO:0000256" key="3">
    <source>
        <dbReference type="ARBA" id="ARBA00022989"/>
    </source>
</evidence>
<gene>
    <name evidence="10" type="ORF">ABGN05_23665</name>
</gene>
<feature type="domain" description="CusB-like beta-barrel" evidence="9">
    <location>
        <begin position="304"/>
        <end position="394"/>
    </location>
</feature>
<evidence type="ECO:0000313" key="10">
    <source>
        <dbReference type="EMBL" id="MEX0408654.1"/>
    </source>
</evidence>
<feature type="domain" description="Multidrug resistance protein MdtA-like barrel-sandwich hybrid" evidence="8">
    <location>
        <begin position="83"/>
        <end position="294"/>
    </location>
</feature>
<reference evidence="10 11" key="1">
    <citation type="submission" date="2024-05" db="EMBL/GenBank/DDBJ databases">
        <authorList>
            <person name="Jiang F."/>
        </authorList>
    </citation>
    <scope>NUCLEOTIDE SEQUENCE [LARGE SCALE GENOMIC DNA]</scope>
    <source>
        <strain evidence="10 11">LZ166</strain>
    </source>
</reference>
<dbReference type="Proteomes" id="UP001556692">
    <property type="component" value="Unassembled WGS sequence"/>
</dbReference>
<evidence type="ECO:0000256" key="5">
    <source>
        <dbReference type="SAM" id="Coils"/>
    </source>
</evidence>
<evidence type="ECO:0000256" key="6">
    <source>
        <dbReference type="SAM" id="Phobius"/>
    </source>
</evidence>
<dbReference type="Gene3D" id="2.40.50.100">
    <property type="match status" value="1"/>
</dbReference>
<dbReference type="EMBL" id="JBDPGJ010000006">
    <property type="protein sequence ID" value="MEX0408654.1"/>
    <property type="molecule type" value="Genomic_DNA"/>
</dbReference>
<evidence type="ECO:0000256" key="2">
    <source>
        <dbReference type="ARBA" id="ARBA00022692"/>
    </source>
</evidence>
<dbReference type="Gene3D" id="2.40.30.170">
    <property type="match status" value="1"/>
</dbReference>
<dbReference type="PANTHER" id="PTHR30386">
    <property type="entry name" value="MEMBRANE FUSION SUBUNIT OF EMRAB-TOLC MULTIDRUG EFFLUX PUMP"/>
    <property type="match status" value="1"/>
</dbReference>
<evidence type="ECO:0000259" key="8">
    <source>
        <dbReference type="Pfam" id="PF25917"/>
    </source>
</evidence>
<evidence type="ECO:0000259" key="9">
    <source>
        <dbReference type="Pfam" id="PF25954"/>
    </source>
</evidence>
<keyword evidence="4 6" id="KW-0472">Membrane</keyword>
<evidence type="ECO:0000313" key="11">
    <source>
        <dbReference type="Proteomes" id="UP001556692"/>
    </source>
</evidence>
<feature type="transmembrane region" description="Helical" evidence="6">
    <location>
        <begin position="44"/>
        <end position="65"/>
    </location>
</feature>
<feature type="coiled-coil region" evidence="5">
    <location>
        <begin position="123"/>
        <end position="265"/>
    </location>
</feature>
<dbReference type="RefSeq" id="WP_367956530.1">
    <property type="nucleotide sequence ID" value="NZ_JBDPGJ010000006.1"/>
</dbReference>
<evidence type="ECO:0000259" key="7">
    <source>
        <dbReference type="Pfam" id="PF25876"/>
    </source>
</evidence>
<dbReference type="PANTHER" id="PTHR30386:SF26">
    <property type="entry name" value="TRANSPORT PROTEIN COMB"/>
    <property type="match status" value="1"/>
</dbReference>
<comment type="subcellular location">
    <subcellularLocation>
        <location evidence="1">Membrane</location>
        <topology evidence="1">Single-pass membrane protein</topology>
    </subcellularLocation>
</comment>
<evidence type="ECO:0000256" key="4">
    <source>
        <dbReference type="ARBA" id="ARBA00023136"/>
    </source>
</evidence>
<keyword evidence="3 6" id="KW-1133">Transmembrane helix</keyword>
<evidence type="ECO:0000256" key="1">
    <source>
        <dbReference type="ARBA" id="ARBA00004167"/>
    </source>
</evidence>
<dbReference type="InterPro" id="IPR058624">
    <property type="entry name" value="MdtA-like_HH"/>
</dbReference>
<organism evidence="10 11">
    <name type="scientific">Aquibium pacificus</name>
    <dbReference type="NCBI Taxonomy" id="3153579"/>
    <lineage>
        <taxon>Bacteria</taxon>
        <taxon>Pseudomonadati</taxon>
        <taxon>Pseudomonadota</taxon>
        <taxon>Alphaproteobacteria</taxon>
        <taxon>Hyphomicrobiales</taxon>
        <taxon>Phyllobacteriaceae</taxon>
        <taxon>Aquibium</taxon>
    </lineage>
</organism>
<name>A0ABV3SRS9_9HYPH</name>
<keyword evidence="2 6" id="KW-0812">Transmembrane</keyword>
<dbReference type="SUPFAM" id="SSF111369">
    <property type="entry name" value="HlyD-like secretion proteins"/>
    <property type="match status" value="3"/>
</dbReference>
<comment type="caution">
    <text evidence="10">The sequence shown here is derived from an EMBL/GenBank/DDBJ whole genome shotgun (WGS) entry which is preliminary data.</text>
</comment>
<dbReference type="Gene3D" id="1.10.287.470">
    <property type="entry name" value="Helix hairpin bin"/>
    <property type="match status" value="1"/>
</dbReference>
<keyword evidence="11" id="KW-1185">Reference proteome</keyword>
<protein>
    <submittedName>
        <fullName evidence="10">HlyD family secretion protein</fullName>
    </submittedName>
</protein>
<dbReference type="InterPro" id="IPR050739">
    <property type="entry name" value="MFP"/>
</dbReference>
<dbReference type="Pfam" id="PF25917">
    <property type="entry name" value="BSH_RND"/>
    <property type="match status" value="1"/>
</dbReference>
<dbReference type="Pfam" id="PF25876">
    <property type="entry name" value="HH_MFP_RND"/>
    <property type="match status" value="1"/>
</dbReference>
<dbReference type="InterPro" id="IPR058625">
    <property type="entry name" value="MdtA-like_BSH"/>
</dbReference>
<proteinExistence type="predicted"/>
<dbReference type="InterPro" id="IPR058792">
    <property type="entry name" value="Beta-barrel_RND_2"/>
</dbReference>
<dbReference type="Pfam" id="PF25954">
    <property type="entry name" value="Beta-barrel_RND_2"/>
    <property type="match status" value="1"/>
</dbReference>
<feature type="domain" description="Multidrug resistance protein MdtA-like alpha-helical hairpin" evidence="7">
    <location>
        <begin position="163"/>
        <end position="229"/>
    </location>
</feature>
<dbReference type="PRINTS" id="PR01490">
    <property type="entry name" value="RTXTOXIND"/>
</dbReference>
<keyword evidence="5" id="KW-0175">Coiled coil</keyword>
<accession>A0ABV3SRS9</accession>
<sequence>MNMEAKPSHYVKARELDIAEAEPSGDAVETTASPGRRDGRVRRLVRTVVILAALGVAAYFTYPWLEARWTHVFLDDARIAGNLVAVSSEVSGRIATLSVIAGDRVARGQVLATLDSASVTQELKGLEAQVSGVKSQQNQLRAQQDFIRTQVAAKLDAARAQITAAEAAHASAEATLENAQSQFDRVTALAGRNVLSIQQLEDAEAQLSAATQQERSTAAGIETAKANLQVVEAEKAQIGVLERQIATLDTQIEALAAQIEQKRIDLTKREIRAEFDGVIDSTFVDAGEYVSPGARLLIYHDPENVWVDANVKETDFRNVQIGAPARITVDAYPGREFHGEVVRLGAAATSQFALLPSPNPSGNFTKVTQRLPVRVSIGRQDGLLRPGMMVEVSIDVVDR</sequence>